<evidence type="ECO:0008006" key="3">
    <source>
        <dbReference type="Google" id="ProtNLM"/>
    </source>
</evidence>
<dbReference type="RefSeq" id="WP_120175963.1">
    <property type="nucleotide sequence ID" value="NZ_AP018786.1"/>
</dbReference>
<reference evidence="1 2" key="1">
    <citation type="journal article" date="2018" name="Int. J. Syst. Evol. Microbiol.">
        <title>Mesosutterella multiformis gen. nov., sp. nov., a member of the family Sutterellaceae and Sutterella megalosphaeroides sp. nov., isolated from human faeces.</title>
        <authorList>
            <person name="Sakamoto M."/>
            <person name="Ikeyama N."/>
            <person name="Kunihiro T."/>
            <person name="Iino T."/>
            <person name="Yuki M."/>
            <person name="Ohkuma M."/>
        </authorList>
    </citation>
    <scope>NUCLEOTIDE SEQUENCE [LARGE SCALE GENOMIC DNA]</scope>
    <source>
        <strain evidence="1 2">6FBBBH3</strain>
    </source>
</reference>
<gene>
    <name evidence="1" type="ORF">SUTMEG_01970</name>
</gene>
<accession>A0A2Z6ICH5</accession>
<evidence type="ECO:0000313" key="1">
    <source>
        <dbReference type="EMBL" id="BBF22306.1"/>
    </source>
</evidence>
<keyword evidence="2" id="KW-1185">Reference proteome</keyword>
<name>A0A2Z6ICH5_9BURK</name>
<evidence type="ECO:0000313" key="2">
    <source>
        <dbReference type="Proteomes" id="UP000271003"/>
    </source>
</evidence>
<sequence length="245" mass="28061">MNQAPTILPWFSPRLSPSLTAVLQGLGHAVRVPRGEFVYRSPELFGRLMYVRRGLVVKALLEPNHDDPILMTLSGTGGLCGSYENLYVRDHMSRAHWCVTTSELLVVNAELLLRICDQHAEWQVELSNYSSASALSDRLGLIVNHVLSPRERLGVFWILCAQQFDKEFVHKLATPGIEWVVSPVVPPRRVAAFITNMESTRVGEILREWRDGHTLRYRSRKIYVRRSVFFEYWKALLPHVMPAAR</sequence>
<protein>
    <recommendedName>
        <fullName evidence="3">Crp/Fnr family transcriptional regulator</fullName>
    </recommendedName>
</protein>
<dbReference type="InterPro" id="IPR018490">
    <property type="entry name" value="cNMP-bd_dom_sf"/>
</dbReference>
<dbReference type="KEGG" id="sutt:SUTMEG_01970"/>
<dbReference type="InterPro" id="IPR014710">
    <property type="entry name" value="RmlC-like_jellyroll"/>
</dbReference>
<proteinExistence type="predicted"/>
<dbReference type="Proteomes" id="UP000271003">
    <property type="component" value="Chromosome"/>
</dbReference>
<dbReference type="AlphaFoldDB" id="A0A2Z6ICH5"/>
<dbReference type="Gene3D" id="2.60.120.10">
    <property type="entry name" value="Jelly Rolls"/>
    <property type="match status" value="1"/>
</dbReference>
<dbReference type="SUPFAM" id="SSF51206">
    <property type="entry name" value="cAMP-binding domain-like"/>
    <property type="match status" value="1"/>
</dbReference>
<dbReference type="OrthoDB" id="9152738at2"/>
<dbReference type="EMBL" id="AP018786">
    <property type="protein sequence ID" value="BBF22306.1"/>
    <property type="molecule type" value="Genomic_DNA"/>
</dbReference>
<organism evidence="1 2">
    <name type="scientific">Sutterella megalosphaeroides</name>
    <dbReference type="NCBI Taxonomy" id="2494234"/>
    <lineage>
        <taxon>Bacteria</taxon>
        <taxon>Pseudomonadati</taxon>
        <taxon>Pseudomonadota</taxon>
        <taxon>Betaproteobacteria</taxon>
        <taxon>Burkholderiales</taxon>
        <taxon>Sutterellaceae</taxon>
        <taxon>Sutterella</taxon>
    </lineage>
</organism>